<evidence type="ECO:0000256" key="4">
    <source>
        <dbReference type="PROSITE-ProRule" id="PRU01161"/>
    </source>
</evidence>
<evidence type="ECO:0000256" key="3">
    <source>
        <dbReference type="ARBA" id="ARBA00023098"/>
    </source>
</evidence>
<gene>
    <name evidence="6" type="primary">rssA</name>
    <name evidence="6" type="ORF">A9E74_00738</name>
</gene>
<dbReference type="RefSeq" id="WP_069295274.1">
    <property type="nucleotide sequence ID" value="NZ_MCRI01000004.1"/>
</dbReference>
<comment type="caution">
    <text evidence="4">Lacks conserved residue(s) required for the propagation of feature annotation.</text>
</comment>
<name>A0A1E3GU76_9GAMM</name>
<accession>A0A1E3GU76</accession>
<dbReference type="EMBL" id="MCRI01000004">
    <property type="protein sequence ID" value="ODN67628.1"/>
    <property type="molecule type" value="Genomic_DNA"/>
</dbReference>
<dbReference type="InterPro" id="IPR016035">
    <property type="entry name" value="Acyl_Trfase/lysoPLipase"/>
</dbReference>
<feature type="active site" description="Nucleophile" evidence="4">
    <location>
        <position position="42"/>
    </location>
</feature>
<dbReference type="GO" id="GO:0016787">
    <property type="term" value="F:hydrolase activity"/>
    <property type="evidence" value="ECO:0007669"/>
    <property type="project" value="UniProtKB-UniRule"/>
</dbReference>
<dbReference type="InterPro" id="IPR050301">
    <property type="entry name" value="NTE"/>
</dbReference>
<dbReference type="Proteomes" id="UP000094379">
    <property type="component" value="Unassembled WGS sequence"/>
</dbReference>
<keyword evidence="2 4" id="KW-0442">Lipid degradation</keyword>
<dbReference type="InterPro" id="IPR002641">
    <property type="entry name" value="PNPLA_dom"/>
</dbReference>
<dbReference type="GO" id="GO:0016042">
    <property type="term" value="P:lipid catabolic process"/>
    <property type="evidence" value="ECO:0007669"/>
    <property type="project" value="UniProtKB-UniRule"/>
</dbReference>
<sequence>MKDSLKIGLALGSGAARGWAHIGVINSLVNAGIKPDVVVGTSIGALVGAAYVSHKLPELQQRLLKLTKLETARFFKIGFPFNGVVNKDKLHEFLNLYVAEETLLIESLAQRYASVATDLHSGQEVWNTEGKLLEAVWSSISLPGLFPAIKHHNRWLIDGGLVNPVPVSVCRALGADIVIAVNLNGDILGKHLHQNPPIAKNDQSSSLLGNRISEFITNYAGNFFAEDKTVKEDVPDMFAAIAASVNITQDRITRSRMAGDPPDVVLQPRLSQIGLLEFFRAAEAIEAGTQSVERNLAEIHYVLRNMKG</sequence>
<organism evidence="6 7">
    <name type="scientific">Methylophaga muralis</name>
    <dbReference type="NCBI Taxonomy" id="291169"/>
    <lineage>
        <taxon>Bacteria</taxon>
        <taxon>Pseudomonadati</taxon>
        <taxon>Pseudomonadota</taxon>
        <taxon>Gammaproteobacteria</taxon>
        <taxon>Thiotrichales</taxon>
        <taxon>Piscirickettsiaceae</taxon>
        <taxon>Methylophaga</taxon>
    </lineage>
</organism>
<comment type="caution">
    <text evidence="6">The sequence shown here is derived from an EMBL/GenBank/DDBJ whole genome shotgun (WGS) entry which is preliminary data.</text>
</comment>
<keyword evidence="7" id="KW-1185">Reference proteome</keyword>
<dbReference type="PANTHER" id="PTHR14226:SF76">
    <property type="entry name" value="NTE FAMILY PROTEIN RSSA"/>
    <property type="match status" value="1"/>
</dbReference>
<proteinExistence type="predicted"/>
<evidence type="ECO:0000313" key="7">
    <source>
        <dbReference type="Proteomes" id="UP000094379"/>
    </source>
</evidence>
<protein>
    <submittedName>
        <fullName evidence="6">NTE family protein RssA</fullName>
    </submittedName>
</protein>
<keyword evidence="1 4" id="KW-0378">Hydrolase</keyword>
<dbReference type="STRING" id="291169.A9E74_00738"/>
<feature type="domain" description="PNPLA" evidence="5">
    <location>
        <begin position="9"/>
        <end position="171"/>
    </location>
</feature>
<reference evidence="6 7" key="1">
    <citation type="submission" date="2016-07" db="EMBL/GenBank/DDBJ databases">
        <title>Draft Genome Sequence of Methylophaga muralis Bur 1.</title>
        <authorList>
            <person name="Vasilenko O.V."/>
            <person name="Doronina N.V."/>
            <person name="Shmareva M.N."/>
            <person name="Tarlachkov S.V."/>
            <person name="Mustakhimov I."/>
            <person name="Trotsenko Y.A."/>
        </authorList>
    </citation>
    <scope>NUCLEOTIDE SEQUENCE [LARGE SCALE GENOMIC DNA]</scope>
    <source>
        <strain evidence="6 7">Bur 1</strain>
    </source>
</reference>
<evidence type="ECO:0000259" key="5">
    <source>
        <dbReference type="PROSITE" id="PS51635"/>
    </source>
</evidence>
<dbReference type="PROSITE" id="PS51635">
    <property type="entry name" value="PNPLA"/>
    <property type="match status" value="1"/>
</dbReference>
<evidence type="ECO:0000256" key="2">
    <source>
        <dbReference type="ARBA" id="ARBA00022963"/>
    </source>
</evidence>
<feature type="short sequence motif" description="GXSXG" evidence="4">
    <location>
        <begin position="40"/>
        <end position="44"/>
    </location>
</feature>
<dbReference type="AlphaFoldDB" id="A0A1E3GU76"/>
<feature type="active site" description="Proton acceptor" evidence="4">
    <location>
        <position position="158"/>
    </location>
</feature>
<dbReference type="SUPFAM" id="SSF52151">
    <property type="entry name" value="FabD/lysophospholipase-like"/>
    <property type="match status" value="1"/>
</dbReference>
<feature type="short sequence motif" description="DGA/G" evidence="4">
    <location>
        <begin position="158"/>
        <end position="160"/>
    </location>
</feature>
<keyword evidence="3 4" id="KW-0443">Lipid metabolism</keyword>
<dbReference type="Pfam" id="PF01734">
    <property type="entry name" value="Patatin"/>
    <property type="match status" value="1"/>
</dbReference>
<evidence type="ECO:0000256" key="1">
    <source>
        <dbReference type="ARBA" id="ARBA00022801"/>
    </source>
</evidence>
<dbReference type="PANTHER" id="PTHR14226">
    <property type="entry name" value="NEUROPATHY TARGET ESTERASE/SWISS CHEESE D.MELANOGASTER"/>
    <property type="match status" value="1"/>
</dbReference>
<dbReference type="PATRIC" id="fig|291169.3.peg.739"/>
<evidence type="ECO:0000313" key="6">
    <source>
        <dbReference type="EMBL" id="ODN67628.1"/>
    </source>
</evidence>
<dbReference type="Gene3D" id="3.40.1090.10">
    <property type="entry name" value="Cytosolic phospholipase A2 catalytic domain"/>
    <property type="match status" value="1"/>
</dbReference>